<keyword evidence="4 5" id="KW-0472">Membrane</keyword>
<feature type="transmembrane region" description="Helical" evidence="5">
    <location>
        <begin position="118"/>
        <end position="138"/>
    </location>
</feature>
<dbReference type="Proteomes" id="UP000176294">
    <property type="component" value="Unassembled WGS sequence"/>
</dbReference>
<evidence type="ECO:0000256" key="2">
    <source>
        <dbReference type="ARBA" id="ARBA00022692"/>
    </source>
</evidence>
<accession>A0A1G1TC46</accession>
<protein>
    <recommendedName>
        <fullName evidence="6">RDD domain-containing protein</fullName>
    </recommendedName>
</protein>
<evidence type="ECO:0000256" key="3">
    <source>
        <dbReference type="ARBA" id="ARBA00022989"/>
    </source>
</evidence>
<evidence type="ECO:0000256" key="1">
    <source>
        <dbReference type="ARBA" id="ARBA00004141"/>
    </source>
</evidence>
<sequence>MSTIRVQTAQNVSLEYEVASLGDRIVAALLDYLVLGAWAVVCFVAVALLVAQNGAGTSLRGQPLLIALVVLGYAPFVFYHLLCEVFFNGQSIGKKARDIKVMRLDGTSPRLGNYLLRWLLGVVDMQLGGLVAIITIAANGRGQRVGDIAAGTTVIKARPRPAGAAPLPSLEAMASYQVVFPQAALLADHDVALVRQLVHQASARQNYAVLSEVATKVKAITGIQTDLQDGPFLQTVLRDHAHLAAVGSS</sequence>
<proteinExistence type="predicted"/>
<evidence type="ECO:0000259" key="6">
    <source>
        <dbReference type="Pfam" id="PF06271"/>
    </source>
</evidence>
<dbReference type="RefSeq" id="WP_070724877.1">
    <property type="nucleotide sequence ID" value="NZ_MDZB01000062.1"/>
</dbReference>
<reference evidence="7 8" key="1">
    <citation type="submission" date="2016-08" db="EMBL/GenBank/DDBJ databases">
        <title>Hymenobacter coccineus sp. nov., Hymenobacter lapidarius sp. nov. and Hymenobacter glacialis sp. nov., isolated from Antarctic soil.</title>
        <authorList>
            <person name="Sedlacek I."/>
            <person name="Kralova S."/>
            <person name="Kyrova K."/>
            <person name="Maslanova I."/>
            <person name="Stankova E."/>
            <person name="Vrbovska V."/>
            <person name="Nemec M."/>
            <person name="Bartak M."/>
            <person name="Svec P."/>
            <person name="Busse H.-J."/>
            <person name="Pantucek R."/>
        </authorList>
    </citation>
    <scope>NUCLEOTIDE SEQUENCE [LARGE SCALE GENOMIC DNA]</scope>
    <source>
        <strain evidence="7 8">CCM 8643</strain>
    </source>
</reference>
<evidence type="ECO:0000256" key="5">
    <source>
        <dbReference type="SAM" id="Phobius"/>
    </source>
</evidence>
<feature type="domain" description="RDD" evidence="6">
    <location>
        <begin position="18"/>
        <end position="151"/>
    </location>
</feature>
<comment type="caution">
    <text evidence="7">The sequence shown here is derived from an EMBL/GenBank/DDBJ whole genome shotgun (WGS) entry which is preliminary data.</text>
</comment>
<keyword evidence="3 5" id="KW-1133">Transmembrane helix</keyword>
<dbReference type="GO" id="GO:0016020">
    <property type="term" value="C:membrane"/>
    <property type="evidence" value="ECO:0007669"/>
    <property type="project" value="UniProtKB-SubCell"/>
</dbReference>
<evidence type="ECO:0000256" key="4">
    <source>
        <dbReference type="ARBA" id="ARBA00023136"/>
    </source>
</evidence>
<evidence type="ECO:0000313" key="7">
    <source>
        <dbReference type="EMBL" id="OGX88457.1"/>
    </source>
</evidence>
<dbReference type="EMBL" id="MDZB01000062">
    <property type="protein sequence ID" value="OGX88457.1"/>
    <property type="molecule type" value="Genomic_DNA"/>
</dbReference>
<dbReference type="PANTHER" id="PTHR38480:SF1">
    <property type="entry name" value="SLR0254 PROTEIN"/>
    <property type="match status" value="1"/>
</dbReference>
<keyword evidence="8" id="KW-1185">Reference proteome</keyword>
<dbReference type="STRING" id="1908237.BEN47_08955"/>
<dbReference type="PANTHER" id="PTHR38480">
    <property type="entry name" value="SLR0254 PROTEIN"/>
    <property type="match status" value="1"/>
</dbReference>
<dbReference type="InterPro" id="IPR010432">
    <property type="entry name" value="RDD"/>
</dbReference>
<dbReference type="Pfam" id="PF06271">
    <property type="entry name" value="RDD"/>
    <property type="match status" value="1"/>
</dbReference>
<evidence type="ECO:0000313" key="8">
    <source>
        <dbReference type="Proteomes" id="UP000176294"/>
    </source>
</evidence>
<organism evidence="7 8">
    <name type="scientific">Hymenobacter lapidarius</name>
    <dbReference type="NCBI Taxonomy" id="1908237"/>
    <lineage>
        <taxon>Bacteria</taxon>
        <taxon>Pseudomonadati</taxon>
        <taxon>Bacteroidota</taxon>
        <taxon>Cytophagia</taxon>
        <taxon>Cytophagales</taxon>
        <taxon>Hymenobacteraceae</taxon>
        <taxon>Hymenobacter</taxon>
    </lineage>
</organism>
<dbReference type="OrthoDB" id="9814143at2"/>
<feature type="transmembrane region" description="Helical" evidence="5">
    <location>
        <begin position="25"/>
        <end position="51"/>
    </location>
</feature>
<keyword evidence="2 5" id="KW-0812">Transmembrane</keyword>
<dbReference type="AlphaFoldDB" id="A0A1G1TC46"/>
<gene>
    <name evidence="7" type="ORF">BEN47_08955</name>
</gene>
<name>A0A1G1TC46_9BACT</name>
<comment type="subcellular location">
    <subcellularLocation>
        <location evidence="1">Membrane</location>
        <topology evidence="1">Multi-pass membrane protein</topology>
    </subcellularLocation>
</comment>
<feature type="transmembrane region" description="Helical" evidence="5">
    <location>
        <begin position="63"/>
        <end position="82"/>
    </location>
</feature>